<protein>
    <submittedName>
        <fullName evidence="3">Putative enzyme</fullName>
        <ecNumber evidence="3">3.5.-.-</ecNumber>
    </submittedName>
</protein>
<dbReference type="Proteomes" id="UP000238164">
    <property type="component" value="Chromosome 1"/>
</dbReference>
<evidence type="ECO:0000313" key="3">
    <source>
        <dbReference type="EMBL" id="SPD88456.1"/>
    </source>
</evidence>
<proteinExistence type="inferred from homology"/>
<dbReference type="InterPro" id="IPR003010">
    <property type="entry name" value="C-N_Hydrolase"/>
</dbReference>
<evidence type="ECO:0000256" key="1">
    <source>
        <dbReference type="ARBA" id="ARBA00010613"/>
    </source>
</evidence>
<dbReference type="EMBL" id="LT985188">
    <property type="protein sequence ID" value="SPD88456.1"/>
    <property type="molecule type" value="Genomic_DNA"/>
</dbReference>
<dbReference type="CDD" id="cd07581">
    <property type="entry name" value="nitrilase_3"/>
    <property type="match status" value="1"/>
</dbReference>
<sequence>MRVALAQFTATTEPALNLEVVLDQLAKAAAAGAQLVVFPEAMSCSFARPRAEAAEALDGPWAAAVREAAAELGVTAVVGVFTPGSSGRVRNTLLVTGPGVETHFDKLHLFDAYGYAESDQIEPGDQLVLVEVNGVQVGLATCYDIRFAEQFKALARQGAQVIVVPSSWAPGERKVDQWRLLATARALDCTSIVVAVDQAEPLSDDSAQGARKPTGVGHSIVAGPLGEVLLELGPGPELALIDLDLDSVAQARKALPVLGNSRFSSSLDR</sequence>
<dbReference type="SUPFAM" id="SSF56317">
    <property type="entry name" value="Carbon-nitrogen hydrolase"/>
    <property type="match status" value="1"/>
</dbReference>
<dbReference type="PANTHER" id="PTHR23088:SF27">
    <property type="entry name" value="DEAMINATED GLUTATHIONE AMIDASE"/>
    <property type="match status" value="1"/>
</dbReference>
<dbReference type="OrthoDB" id="9811121at2"/>
<dbReference type="InterPro" id="IPR036526">
    <property type="entry name" value="C-N_Hydrolase_sf"/>
</dbReference>
<comment type="similarity">
    <text evidence="1">Belongs to the carbon-nitrogen hydrolase superfamily. NIT1/NIT2 family.</text>
</comment>
<dbReference type="PROSITE" id="PS50263">
    <property type="entry name" value="CN_HYDROLASE"/>
    <property type="match status" value="1"/>
</dbReference>
<dbReference type="RefSeq" id="WP_105186962.1">
    <property type="nucleotide sequence ID" value="NZ_BAAAGO010000001.1"/>
</dbReference>
<keyword evidence="4" id="KW-1185">Reference proteome</keyword>
<gene>
    <name evidence="3" type="ORF">MPLG2_3426</name>
</gene>
<dbReference type="GO" id="GO:0016787">
    <property type="term" value="F:hydrolase activity"/>
    <property type="evidence" value="ECO:0007669"/>
    <property type="project" value="UniProtKB-KW"/>
</dbReference>
<evidence type="ECO:0000259" key="2">
    <source>
        <dbReference type="PROSITE" id="PS50263"/>
    </source>
</evidence>
<dbReference type="AlphaFoldDB" id="A0A2N9JL04"/>
<dbReference type="EC" id="3.5.-.-" evidence="3"/>
<name>A0A2N9JL04_9ACTN</name>
<reference evidence="3 4" key="1">
    <citation type="submission" date="2018-02" db="EMBL/GenBank/DDBJ databases">
        <authorList>
            <person name="Cohen D.B."/>
            <person name="Kent A.D."/>
        </authorList>
    </citation>
    <scope>NUCLEOTIDE SEQUENCE [LARGE SCALE GENOMIC DNA]</scope>
    <source>
        <strain evidence="3">1</strain>
    </source>
</reference>
<feature type="domain" description="CN hydrolase" evidence="2">
    <location>
        <begin position="1"/>
        <end position="245"/>
    </location>
</feature>
<organism evidence="3 4">
    <name type="scientific">Micropruina glycogenica</name>
    <dbReference type="NCBI Taxonomy" id="75385"/>
    <lineage>
        <taxon>Bacteria</taxon>
        <taxon>Bacillati</taxon>
        <taxon>Actinomycetota</taxon>
        <taxon>Actinomycetes</taxon>
        <taxon>Propionibacteriales</taxon>
        <taxon>Nocardioidaceae</taxon>
        <taxon>Micropruina</taxon>
    </lineage>
</organism>
<dbReference type="KEGG" id="mgg:MPLG2_3426"/>
<dbReference type="Pfam" id="PF00795">
    <property type="entry name" value="CN_hydrolase"/>
    <property type="match status" value="1"/>
</dbReference>
<dbReference type="PANTHER" id="PTHR23088">
    <property type="entry name" value="NITRILASE-RELATED"/>
    <property type="match status" value="1"/>
</dbReference>
<evidence type="ECO:0000313" key="4">
    <source>
        <dbReference type="Proteomes" id="UP000238164"/>
    </source>
</evidence>
<dbReference type="Gene3D" id="3.60.110.10">
    <property type="entry name" value="Carbon-nitrogen hydrolase"/>
    <property type="match status" value="1"/>
</dbReference>
<keyword evidence="3" id="KW-0378">Hydrolase</keyword>
<accession>A0A2N9JL04</accession>